<dbReference type="CDD" id="cd01949">
    <property type="entry name" value="GGDEF"/>
    <property type="match status" value="1"/>
</dbReference>
<dbReference type="PANTHER" id="PTHR33121:SF70">
    <property type="entry name" value="SIGNALING PROTEIN YKOW"/>
    <property type="match status" value="1"/>
</dbReference>
<dbReference type="SUPFAM" id="SSF55073">
    <property type="entry name" value="Nucleotide cyclase"/>
    <property type="match status" value="1"/>
</dbReference>
<dbReference type="Pfam" id="PF00990">
    <property type="entry name" value="GGDEF"/>
    <property type="match status" value="1"/>
</dbReference>
<name>A0A7M1B5T5_9BACT</name>
<sequence>MEKYLNRKVLFIIPIIFLFALLFRIFYSYIDTQEQMNEFAYKEAQSLQSLAIAHRNYYQELYVNKTIPLNKNTLKGLPAYSSYFINQKFSQNNPFKISLQTVSDRARNPKNKADAQELQAINYLKEHPTQKEYFSSDNPNYYQYASALTIENRCLKCHAQREDAPKFIRQKYKNAYNYKLGQLRGIVSIKIPKENLNNYFIQHFIYSALYDTLAFIMLFTIIYFIAKKSKQINSYLQQAVIEQTKKLKETLVKERLTGLANRLQLLEDIDSAKDKNNKHLALINIDNFKDINDFYGHDIGDALLIELGRKIDTSCSDTHTTVYKLPSDEFAVFTCQDITADDFKQRISQLLHTINKTQYTISDYAIFLTVSCGIASDENDLIIKADMALQVAKSSKANFVVYDNVVDTTENVNKNIRGIALLKDAIENDKITPYFQAIYNLHTQKIEKYESLVRIITDTGDIITPYQFLNIATKSKLYHHITYTMIEKTFAFFEDKEAFEFSINLSIDDILNERTVAFILKKLSDYPAPQRVVFEILEDNEIKNYEEIRIFIQKVKHYNVKIAIDDFGSGYSNFSHVLELNVDYLKIDASLVKNITHNENAKKITQTIVSFAKNIGLKTIAEYVEDEASLKILESFDVDFVQGYYIGKPAPTLL</sequence>
<reference evidence="4 5" key="1">
    <citation type="submission" date="2019-07" db="EMBL/GenBank/DDBJ databases">
        <title>Sulfurimonas paralvinellae sp. nov., a novel mesophilic, hydrogen- and sulfur-oxidizing chemolithoautotroph within the Epsilonproteo- bacteria isolated from a deep-sea hydrothermal vent polychaete nest, reclassification of Thiomicrospira denitrificans as Sulfurimonas denitrificans comb. nov. and emended description of the genus Sulfurimonas.</title>
        <authorList>
            <person name="Wang S."/>
            <person name="Jiang L."/>
            <person name="Shao Z."/>
        </authorList>
    </citation>
    <scope>NUCLEOTIDE SEQUENCE [LARGE SCALE GENOMIC DNA]</scope>
    <source>
        <strain evidence="4 5">GO25</strain>
    </source>
</reference>
<dbReference type="InterPro" id="IPR035919">
    <property type="entry name" value="EAL_sf"/>
</dbReference>
<dbReference type="CDD" id="cd01948">
    <property type="entry name" value="EAL"/>
    <property type="match status" value="1"/>
</dbReference>
<keyword evidence="1" id="KW-0472">Membrane</keyword>
<evidence type="ECO:0000313" key="4">
    <source>
        <dbReference type="EMBL" id="QOP45030.1"/>
    </source>
</evidence>
<feature type="transmembrane region" description="Helical" evidence="1">
    <location>
        <begin position="9"/>
        <end position="30"/>
    </location>
</feature>
<evidence type="ECO:0000259" key="2">
    <source>
        <dbReference type="PROSITE" id="PS50883"/>
    </source>
</evidence>
<dbReference type="PROSITE" id="PS50883">
    <property type="entry name" value="EAL"/>
    <property type="match status" value="1"/>
</dbReference>
<dbReference type="Proteomes" id="UP000593580">
    <property type="component" value="Chromosome"/>
</dbReference>
<dbReference type="SMART" id="SM00052">
    <property type="entry name" value="EAL"/>
    <property type="match status" value="1"/>
</dbReference>
<gene>
    <name evidence="4" type="ORF">FM071_01445</name>
</gene>
<dbReference type="InterPro" id="IPR001633">
    <property type="entry name" value="EAL_dom"/>
</dbReference>
<dbReference type="Pfam" id="PF11845">
    <property type="entry name" value="Tll0287-like"/>
    <property type="match status" value="1"/>
</dbReference>
<dbReference type="RefSeq" id="WP_193111277.1">
    <property type="nucleotide sequence ID" value="NZ_CP041406.1"/>
</dbReference>
<dbReference type="KEGG" id="spal:FM071_01445"/>
<feature type="domain" description="EAL" evidence="2">
    <location>
        <begin position="415"/>
        <end position="654"/>
    </location>
</feature>
<keyword evidence="5" id="KW-1185">Reference proteome</keyword>
<evidence type="ECO:0000259" key="3">
    <source>
        <dbReference type="PROSITE" id="PS50887"/>
    </source>
</evidence>
<dbReference type="EMBL" id="CP041406">
    <property type="protein sequence ID" value="QOP45030.1"/>
    <property type="molecule type" value="Genomic_DNA"/>
</dbReference>
<dbReference type="PANTHER" id="PTHR33121">
    <property type="entry name" value="CYCLIC DI-GMP PHOSPHODIESTERASE PDEF"/>
    <property type="match status" value="1"/>
</dbReference>
<keyword evidence="1" id="KW-0812">Transmembrane</keyword>
<feature type="transmembrane region" description="Helical" evidence="1">
    <location>
        <begin position="204"/>
        <end position="226"/>
    </location>
</feature>
<dbReference type="GO" id="GO:0071111">
    <property type="term" value="F:cyclic-guanylate-specific phosphodiesterase activity"/>
    <property type="evidence" value="ECO:0007669"/>
    <property type="project" value="InterPro"/>
</dbReference>
<organism evidence="4 5">
    <name type="scientific">Sulfurimonas paralvinellae</name>
    <dbReference type="NCBI Taxonomy" id="317658"/>
    <lineage>
        <taxon>Bacteria</taxon>
        <taxon>Pseudomonadati</taxon>
        <taxon>Campylobacterota</taxon>
        <taxon>Epsilonproteobacteria</taxon>
        <taxon>Campylobacterales</taxon>
        <taxon>Sulfurimonadaceae</taxon>
        <taxon>Sulfurimonas</taxon>
    </lineage>
</organism>
<dbReference type="Gene3D" id="3.30.70.270">
    <property type="match status" value="1"/>
</dbReference>
<dbReference type="Pfam" id="PF00563">
    <property type="entry name" value="EAL"/>
    <property type="match status" value="1"/>
</dbReference>
<dbReference type="NCBIfam" id="TIGR00254">
    <property type="entry name" value="GGDEF"/>
    <property type="match status" value="1"/>
</dbReference>
<protein>
    <submittedName>
        <fullName evidence="4">EAL domain-containing protein</fullName>
    </submittedName>
</protein>
<dbReference type="InterPro" id="IPR029787">
    <property type="entry name" value="Nucleotide_cyclase"/>
</dbReference>
<dbReference type="InterPro" id="IPR050706">
    <property type="entry name" value="Cyclic-di-GMP_PDE-like"/>
</dbReference>
<dbReference type="AlphaFoldDB" id="A0A7M1B5T5"/>
<dbReference type="PROSITE" id="PS50887">
    <property type="entry name" value="GGDEF"/>
    <property type="match status" value="1"/>
</dbReference>
<feature type="domain" description="GGDEF" evidence="3">
    <location>
        <begin position="276"/>
        <end position="404"/>
    </location>
</feature>
<dbReference type="InterPro" id="IPR021796">
    <property type="entry name" value="Tll0287-like_dom"/>
</dbReference>
<dbReference type="InterPro" id="IPR000160">
    <property type="entry name" value="GGDEF_dom"/>
</dbReference>
<accession>A0A7M1B5T5</accession>
<dbReference type="Gene3D" id="3.20.20.450">
    <property type="entry name" value="EAL domain"/>
    <property type="match status" value="1"/>
</dbReference>
<proteinExistence type="predicted"/>
<dbReference type="InterPro" id="IPR043128">
    <property type="entry name" value="Rev_trsase/Diguanyl_cyclase"/>
</dbReference>
<dbReference type="SMART" id="SM00267">
    <property type="entry name" value="GGDEF"/>
    <property type="match status" value="1"/>
</dbReference>
<keyword evidence="1" id="KW-1133">Transmembrane helix</keyword>
<evidence type="ECO:0000256" key="1">
    <source>
        <dbReference type="SAM" id="Phobius"/>
    </source>
</evidence>
<evidence type="ECO:0000313" key="5">
    <source>
        <dbReference type="Proteomes" id="UP000593580"/>
    </source>
</evidence>
<dbReference type="SUPFAM" id="SSF141868">
    <property type="entry name" value="EAL domain-like"/>
    <property type="match status" value="1"/>
</dbReference>